<dbReference type="Gene3D" id="1.10.472.50">
    <property type="entry name" value="HD-domain/PDEase-like"/>
    <property type="match status" value="1"/>
</dbReference>
<protein>
    <recommendedName>
        <fullName evidence="1">HD/PDEase domain-containing protein</fullName>
    </recommendedName>
</protein>
<comment type="caution">
    <text evidence="3">The sequence shown here is derived from an EMBL/GenBank/DDBJ whole genome shotgun (WGS) entry which is preliminary data.</text>
</comment>
<dbReference type="PANTHER" id="PTHR33594:SF1">
    <property type="entry name" value="HD_PDEASE DOMAIN-CONTAINING PROTEIN"/>
    <property type="match status" value="1"/>
</dbReference>
<keyword evidence="4" id="KW-1185">Reference proteome</keyword>
<dbReference type="PANTHER" id="PTHR33594">
    <property type="entry name" value="SUPERFAMILY HYDROLASE, PUTATIVE (AFU_ORTHOLOGUE AFUA_1G03035)-RELATED"/>
    <property type="match status" value="1"/>
</dbReference>
<reference evidence="3 4" key="1">
    <citation type="submission" date="2024-02" db="EMBL/GenBank/DDBJ databases">
        <authorList>
            <person name="Chen Y."/>
            <person name="Shah S."/>
            <person name="Dougan E. K."/>
            <person name="Thang M."/>
            <person name="Chan C."/>
        </authorList>
    </citation>
    <scope>NUCLEOTIDE SEQUENCE [LARGE SCALE GENOMIC DNA]</scope>
</reference>
<dbReference type="InterPro" id="IPR003607">
    <property type="entry name" value="HD/PDEase_dom"/>
</dbReference>
<evidence type="ECO:0000313" key="2">
    <source>
        <dbReference type="EMBL" id="CAK9081338.1"/>
    </source>
</evidence>
<dbReference type="EMBL" id="CAXAMN010023829">
    <property type="protein sequence ID" value="CAK9081338.1"/>
    <property type="molecule type" value="Genomic_DNA"/>
</dbReference>
<accession>A0ABP0PZL3</accession>
<gene>
    <name evidence="2" type="ORF">CCMP2556_LOCUS39806</name>
    <name evidence="3" type="ORF">CCMP2556_LOCUS39859</name>
</gene>
<dbReference type="EMBL" id="CAXAMN010023840">
    <property type="protein sequence ID" value="CAK9081462.1"/>
    <property type="molecule type" value="Genomic_DNA"/>
</dbReference>
<dbReference type="Gene3D" id="1.20.58.1910">
    <property type="match status" value="1"/>
</dbReference>
<organism evidence="3 4">
    <name type="scientific">Durusdinium trenchii</name>
    <dbReference type="NCBI Taxonomy" id="1381693"/>
    <lineage>
        <taxon>Eukaryota</taxon>
        <taxon>Sar</taxon>
        <taxon>Alveolata</taxon>
        <taxon>Dinophyceae</taxon>
        <taxon>Suessiales</taxon>
        <taxon>Symbiodiniaceae</taxon>
        <taxon>Durusdinium</taxon>
    </lineage>
</organism>
<proteinExistence type="predicted"/>
<dbReference type="Proteomes" id="UP001642484">
    <property type="component" value="Unassembled WGS sequence"/>
</dbReference>
<evidence type="ECO:0000313" key="4">
    <source>
        <dbReference type="Proteomes" id="UP001642484"/>
    </source>
</evidence>
<name>A0ABP0PZL3_9DINO</name>
<sequence length="253" mass="28598">MDDPVLLSAVEELKVLCSKHNVAESHGFGHAIRVLEHVHQALSFATGIGAARKQAVRLAALLHDADDRKVFPDKKEVKNAQQIMENAGAEWVVIRDAMRMIELVSCSANGNSVPDDAVKEPELLWPRWADRLEATGEIGIIRCWQFNCEVGAPLMLADTPRPKSEEEVWAFATHERFDRYQAFGISNSMLDHYYDKLLRVACPPLHVVQNSYLEEEMMHRAQPLVKVCLDYGLTGLLPLNEEIISEMKMRIKL</sequence>
<dbReference type="SUPFAM" id="SSF109604">
    <property type="entry name" value="HD-domain/PDEase-like"/>
    <property type="match status" value="1"/>
</dbReference>
<evidence type="ECO:0000259" key="1">
    <source>
        <dbReference type="SMART" id="SM00471"/>
    </source>
</evidence>
<dbReference type="SMART" id="SM00471">
    <property type="entry name" value="HDc"/>
    <property type="match status" value="1"/>
</dbReference>
<evidence type="ECO:0000313" key="3">
    <source>
        <dbReference type="EMBL" id="CAK9081462.1"/>
    </source>
</evidence>
<feature type="domain" description="HD/PDEase" evidence="1">
    <location>
        <begin position="23"/>
        <end position="144"/>
    </location>
</feature>